<evidence type="ECO:0000313" key="2">
    <source>
        <dbReference type="Proteomes" id="UP000277811"/>
    </source>
</evidence>
<gene>
    <name evidence="1" type="ORF">LUCI_0776</name>
</gene>
<keyword evidence="2" id="KW-1185">Reference proteome</keyword>
<accession>A0A498QZE7</accession>
<sequence>MATYNGTANNLQELLQGLTVFLTDPAAFGAGNAWQRMRPASTSDIVDEVILKGVGDGQDAIYIGFKIKPGAVSGQQDLVLNGFAGYDSGLTWEEQPGSIYHAKLPTLALVSNTFLTYWVSANTSRVILVVELSSQYESAYLGLMKPVAVERQYPYPLVVGGSYIEGSAWTNNTPGHSAFTNPGSDVYAGLGAYGTHAADNSQEDTTSLRVRRPDGSWRSGLNRSNVDKALHFEKLCVWPTNTEPVRTLTVYDKTLTIENVIMYPFLLYESYPVGILGQFDGVYWVGNREDLSAKDSIVYNDKVYKVFSNVFRRDNDQYFAIEWA</sequence>
<dbReference type="Proteomes" id="UP000277811">
    <property type="component" value="Unassembled WGS sequence"/>
</dbReference>
<name>A0A498QZE7_9FIRM</name>
<reference evidence="1 2" key="1">
    <citation type="submission" date="2018-06" db="EMBL/GenBank/DDBJ databases">
        <authorList>
            <person name="Strepis N."/>
        </authorList>
    </citation>
    <scope>NUCLEOTIDE SEQUENCE [LARGE SCALE GENOMIC DNA]</scope>
    <source>
        <strain evidence="1">LUCI</strain>
    </source>
</reference>
<protein>
    <submittedName>
        <fullName evidence="1">Uncharacterized protein</fullName>
    </submittedName>
</protein>
<dbReference type="EMBL" id="UPPP01000057">
    <property type="protein sequence ID" value="VBB05566.1"/>
    <property type="molecule type" value="Genomic_DNA"/>
</dbReference>
<dbReference type="OrthoDB" id="1633523at2"/>
<organism evidence="1 2">
    <name type="scientific">Lucifera butyrica</name>
    <dbReference type="NCBI Taxonomy" id="1351585"/>
    <lineage>
        <taxon>Bacteria</taxon>
        <taxon>Bacillati</taxon>
        <taxon>Bacillota</taxon>
        <taxon>Negativicutes</taxon>
        <taxon>Veillonellales</taxon>
        <taxon>Veillonellaceae</taxon>
        <taxon>Lucifera</taxon>
    </lineage>
</organism>
<proteinExistence type="predicted"/>
<dbReference type="RefSeq" id="WP_122626556.1">
    <property type="nucleotide sequence ID" value="NZ_UPPP01000057.1"/>
</dbReference>
<evidence type="ECO:0000313" key="1">
    <source>
        <dbReference type="EMBL" id="VBB05566.1"/>
    </source>
</evidence>
<dbReference type="AlphaFoldDB" id="A0A498QZE7"/>